<feature type="transmembrane region" description="Helical" evidence="1">
    <location>
        <begin position="313"/>
        <end position="333"/>
    </location>
</feature>
<proteinExistence type="predicted"/>
<accession>A0A1R2BD40</accession>
<protein>
    <submittedName>
        <fullName evidence="2">Uncharacterized protein</fullName>
    </submittedName>
</protein>
<keyword evidence="1" id="KW-1133">Transmembrane helix</keyword>
<feature type="transmembrane region" description="Helical" evidence="1">
    <location>
        <begin position="46"/>
        <end position="64"/>
    </location>
</feature>
<gene>
    <name evidence="2" type="ORF">SteCoe_26334</name>
</gene>
<evidence type="ECO:0000313" key="3">
    <source>
        <dbReference type="Proteomes" id="UP000187209"/>
    </source>
</evidence>
<keyword evidence="3" id="KW-1185">Reference proteome</keyword>
<feature type="transmembrane region" description="Helical" evidence="1">
    <location>
        <begin position="174"/>
        <end position="193"/>
    </location>
</feature>
<feature type="transmembrane region" description="Helical" evidence="1">
    <location>
        <begin position="103"/>
        <end position="124"/>
    </location>
</feature>
<reference evidence="2 3" key="1">
    <citation type="submission" date="2016-11" db="EMBL/GenBank/DDBJ databases">
        <title>The macronuclear genome of Stentor coeruleus: a giant cell with tiny introns.</title>
        <authorList>
            <person name="Slabodnick M."/>
            <person name="Ruby J.G."/>
            <person name="Reiff S.B."/>
            <person name="Swart E.C."/>
            <person name="Gosai S."/>
            <person name="Prabakaran S."/>
            <person name="Witkowska E."/>
            <person name="Larue G.E."/>
            <person name="Fisher S."/>
            <person name="Freeman R.M."/>
            <person name="Gunawardena J."/>
            <person name="Chu W."/>
            <person name="Stover N.A."/>
            <person name="Gregory B.D."/>
            <person name="Nowacki M."/>
            <person name="Derisi J."/>
            <person name="Roy S.W."/>
            <person name="Marshall W.F."/>
            <person name="Sood P."/>
        </authorList>
    </citation>
    <scope>NUCLEOTIDE SEQUENCE [LARGE SCALE GENOMIC DNA]</scope>
    <source>
        <strain evidence="2">WM001</strain>
    </source>
</reference>
<name>A0A1R2BD40_9CILI</name>
<dbReference type="Proteomes" id="UP000187209">
    <property type="component" value="Unassembled WGS sequence"/>
</dbReference>
<feature type="transmembrane region" description="Helical" evidence="1">
    <location>
        <begin position="70"/>
        <end position="91"/>
    </location>
</feature>
<feature type="transmembrane region" description="Helical" evidence="1">
    <location>
        <begin position="199"/>
        <end position="219"/>
    </location>
</feature>
<keyword evidence="1" id="KW-0472">Membrane</keyword>
<evidence type="ECO:0000313" key="2">
    <source>
        <dbReference type="EMBL" id="OMJ74691.1"/>
    </source>
</evidence>
<feature type="transmembrane region" description="Helical" evidence="1">
    <location>
        <begin position="136"/>
        <end position="153"/>
    </location>
</feature>
<dbReference type="AlphaFoldDB" id="A0A1R2BD40"/>
<dbReference type="EMBL" id="MPUH01000735">
    <property type="protein sequence ID" value="OMJ74691.1"/>
    <property type="molecule type" value="Genomic_DNA"/>
</dbReference>
<comment type="caution">
    <text evidence="2">The sequence shown here is derived from an EMBL/GenBank/DDBJ whole genome shotgun (WGS) entry which is preliminary data.</text>
</comment>
<feature type="transmembrane region" description="Helical" evidence="1">
    <location>
        <begin position="256"/>
        <end position="275"/>
    </location>
</feature>
<sequence>MVFIHKRNLPKILEATYKQVPFANSIILSPFRLILNPLSYSKSKSLTLPSILSILFTLLSYLSYTQSNFLQYKDLSIGLSLFGLVFFSIQSDLQDTKGKKENFYHITLNFIANVLNMSILSILIGDQRINNRKFGVFTLVSSIHVLIYFTVWTEYHKKFLYTSMNVLKLLEIKYLLALLSLSIPVFPWIPSFVIGKYTVLDIVCGIVSFWALGVAVYYIAKGAEYRGNVGLVNVLPLFIMNTAMFCWVNSDVYENYGFIAVFVHCLNFSILVCKIKIFAAAKVQFKWVQAEVLIEFFFVFQEVYYRVLPTFESFVVFCAFVVLRYTTFTFSVIRQIKSLYG</sequence>
<keyword evidence="1" id="KW-0812">Transmembrane</keyword>
<feature type="transmembrane region" description="Helical" evidence="1">
    <location>
        <begin position="231"/>
        <end position="250"/>
    </location>
</feature>
<organism evidence="2 3">
    <name type="scientific">Stentor coeruleus</name>
    <dbReference type="NCBI Taxonomy" id="5963"/>
    <lineage>
        <taxon>Eukaryota</taxon>
        <taxon>Sar</taxon>
        <taxon>Alveolata</taxon>
        <taxon>Ciliophora</taxon>
        <taxon>Postciliodesmatophora</taxon>
        <taxon>Heterotrichea</taxon>
        <taxon>Heterotrichida</taxon>
        <taxon>Stentoridae</taxon>
        <taxon>Stentor</taxon>
    </lineage>
</organism>
<evidence type="ECO:0000256" key="1">
    <source>
        <dbReference type="SAM" id="Phobius"/>
    </source>
</evidence>